<sequence>MVSIVRATAGVDGIPTGFPILLDAQMSIIEPAFGYLLELSTIPGRSHATETLRTYSEHLHDWFDSLEQSGLDWRLADEGTIAAYRNRMLSTASNHTGRPYARSTVNDRVRTVCRFYSWAHRRGLIDTLPFDYVDVSLRSARQGMLAHLGHHRPVIAANVLTISEAERLPRPLREERRSRGEEDRRHVIAGNRPGRRPHLGARPARPVGRRASRHAWRTTRSRRARMA</sequence>
<dbReference type="InterPro" id="IPR010998">
    <property type="entry name" value="Integrase_recombinase_N"/>
</dbReference>
<dbReference type="Proteomes" id="UP000052023">
    <property type="component" value="Unassembled WGS sequence"/>
</dbReference>
<protein>
    <recommendedName>
        <fullName evidence="5">Core-binding (CB) domain-containing protein</fullName>
    </recommendedName>
</protein>
<name>A0A0R3MED0_9BRAD</name>
<dbReference type="PROSITE" id="PS51900">
    <property type="entry name" value="CB"/>
    <property type="match status" value="1"/>
</dbReference>
<evidence type="ECO:0000256" key="4">
    <source>
        <dbReference type="SAM" id="MobiDB-lite"/>
    </source>
</evidence>
<dbReference type="GO" id="GO:0015074">
    <property type="term" value="P:DNA integration"/>
    <property type="evidence" value="ECO:0007669"/>
    <property type="project" value="UniProtKB-KW"/>
</dbReference>
<feature type="compositionally biased region" description="Basic and acidic residues" evidence="4">
    <location>
        <begin position="171"/>
        <end position="186"/>
    </location>
</feature>
<dbReference type="Pfam" id="PF02899">
    <property type="entry name" value="Phage_int_SAM_1"/>
    <property type="match status" value="1"/>
</dbReference>
<dbReference type="InterPro" id="IPR004107">
    <property type="entry name" value="Integrase_SAM-like_N"/>
</dbReference>
<evidence type="ECO:0000313" key="6">
    <source>
        <dbReference type="EMBL" id="KRR18314.1"/>
    </source>
</evidence>
<comment type="caution">
    <text evidence="6">The sequence shown here is derived from an EMBL/GenBank/DDBJ whole genome shotgun (WGS) entry which is preliminary data.</text>
</comment>
<evidence type="ECO:0000256" key="2">
    <source>
        <dbReference type="ARBA" id="ARBA00023125"/>
    </source>
</evidence>
<evidence type="ECO:0000259" key="5">
    <source>
        <dbReference type="PROSITE" id="PS51900"/>
    </source>
</evidence>
<reference evidence="6 7" key="1">
    <citation type="submission" date="2014-03" db="EMBL/GenBank/DDBJ databases">
        <title>Bradyrhizobium valentinum sp. nov., isolated from effective nodules of Lupinus mariae-josephae, a lupine endemic of basic-lime soils in Eastern Spain.</title>
        <authorList>
            <person name="Duran D."/>
            <person name="Rey L."/>
            <person name="Navarro A."/>
            <person name="Busquets A."/>
            <person name="Imperial J."/>
            <person name="Ruiz-Argueso T."/>
        </authorList>
    </citation>
    <scope>NUCLEOTIDE SEQUENCE [LARGE SCALE GENOMIC DNA]</scope>
    <source>
        <strain evidence="6 7">Ro19</strain>
    </source>
</reference>
<feature type="domain" description="Core-binding (CB)" evidence="5">
    <location>
        <begin position="26"/>
        <end position="120"/>
    </location>
</feature>
<feature type="compositionally biased region" description="Basic residues" evidence="4">
    <location>
        <begin position="207"/>
        <end position="227"/>
    </location>
</feature>
<dbReference type="Gene3D" id="1.10.150.130">
    <property type="match status" value="1"/>
</dbReference>
<feature type="region of interest" description="Disordered" evidence="4">
    <location>
        <begin position="171"/>
        <end position="227"/>
    </location>
</feature>
<evidence type="ECO:0000256" key="3">
    <source>
        <dbReference type="PROSITE-ProRule" id="PRU01248"/>
    </source>
</evidence>
<evidence type="ECO:0000256" key="1">
    <source>
        <dbReference type="ARBA" id="ARBA00022908"/>
    </source>
</evidence>
<dbReference type="OrthoDB" id="4020134at2"/>
<dbReference type="AlphaFoldDB" id="A0A0R3MED0"/>
<evidence type="ECO:0000313" key="7">
    <source>
        <dbReference type="Proteomes" id="UP000052023"/>
    </source>
</evidence>
<organism evidence="6 7">
    <name type="scientific">Bradyrhizobium retamae</name>
    <dbReference type="NCBI Taxonomy" id="1300035"/>
    <lineage>
        <taxon>Bacteria</taxon>
        <taxon>Pseudomonadati</taxon>
        <taxon>Pseudomonadota</taxon>
        <taxon>Alphaproteobacteria</taxon>
        <taxon>Hyphomicrobiales</taxon>
        <taxon>Nitrobacteraceae</taxon>
        <taxon>Bradyrhizobium</taxon>
    </lineage>
</organism>
<proteinExistence type="predicted"/>
<accession>A0A0R3MED0</accession>
<dbReference type="GO" id="GO:0003677">
    <property type="term" value="F:DNA binding"/>
    <property type="evidence" value="ECO:0007669"/>
    <property type="project" value="UniProtKB-UniRule"/>
</dbReference>
<keyword evidence="1" id="KW-0229">DNA integration</keyword>
<keyword evidence="2 3" id="KW-0238">DNA-binding</keyword>
<dbReference type="InterPro" id="IPR044068">
    <property type="entry name" value="CB"/>
</dbReference>
<dbReference type="EMBL" id="LLYA01000198">
    <property type="protein sequence ID" value="KRR18314.1"/>
    <property type="molecule type" value="Genomic_DNA"/>
</dbReference>
<keyword evidence="7" id="KW-1185">Reference proteome</keyword>
<gene>
    <name evidence="6" type="ORF">CQ13_35240</name>
</gene>